<dbReference type="PANTHER" id="PTHR33908:SF3">
    <property type="entry name" value="UNDECAPRENYL PHOSPHATE-ALPHA-4-AMINO-4-DEOXY-L-ARABINOSE ARABINOSYL TRANSFERASE"/>
    <property type="match status" value="1"/>
</dbReference>
<comment type="subcellular location">
    <subcellularLocation>
        <location evidence="1">Cell membrane</location>
        <topology evidence="1">Multi-pass membrane protein</topology>
    </subcellularLocation>
</comment>
<evidence type="ECO:0000313" key="12">
    <source>
        <dbReference type="Proteomes" id="UP001240984"/>
    </source>
</evidence>
<proteinExistence type="predicted"/>
<evidence type="ECO:0000313" key="11">
    <source>
        <dbReference type="EMBL" id="MDP9795525.1"/>
    </source>
</evidence>
<feature type="domain" description="Glycosyltransferase RgtA/B/C/D-like" evidence="10">
    <location>
        <begin position="65"/>
        <end position="208"/>
    </location>
</feature>
<evidence type="ECO:0000256" key="7">
    <source>
        <dbReference type="ARBA" id="ARBA00023136"/>
    </source>
</evidence>
<dbReference type="RefSeq" id="WP_306831427.1">
    <property type="nucleotide sequence ID" value="NZ_JAUSRA010000001.1"/>
</dbReference>
<keyword evidence="12" id="KW-1185">Reference proteome</keyword>
<dbReference type="EC" id="2.4.1.-" evidence="11"/>
<dbReference type="InterPro" id="IPR050297">
    <property type="entry name" value="LipidA_mod_glycosyltrf_83"/>
</dbReference>
<feature type="transmembrane region" description="Helical" evidence="9">
    <location>
        <begin position="236"/>
        <end position="257"/>
    </location>
</feature>
<evidence type="ECO:0000256" key="1">
    <source>
        <dbReference type="ARBA" id="ARBA00004651"/>
    </source>
</evidence>
<dbReference type="InterPro" id="IPR038731">
    <property type="entry name" value="RgtA/B/C-like"/>
</dbReference>
<dbReference type="PANTHER" id="PTHR33908">
    <property type="entry name" value="MANNOSYLTRANSFERASE YKCB-RELATED"/>
    <property type="match status" value="1"/>
</dbReference>
<feature type="transmembrane region" description="Helical" evidence="9">
    <location>
        <begin position="263"/>
        <end position="285"/>
    </location>
</feature>
<evidence type="ECO:0000256" key="5">
    <source>
        <dbReference type="ARBA" id="ARBA00022692"/>
    </source>
</evidence>
<keyword evidence="3 11" id="KW-0328">Glycosyltransferase</keyword>
<organism evidence="11 12">
    <name type="scientific">Catenuloplanes nepalensis</name>
    <dbReference type="NCBI Taxonomy" id="587533"/>
    <lineage>
        <taxon>Bacteria</taxon>
        <taxon>Bacillati</taxon>
        <taxon>Actinomycetota</taxon>
        <taxon>Actinomycetes</taxon>
        <taxon>Micromonosporales</taxon>
        <taxon>Micromonosporaceae</taxon>
        <taxon>Catenuloplanes</taxon>
    </lineage>
</organism>
<accession>A0ABT9MVX0</accession>
<dbReference type="GO" id="GO:0016757">
    <property type="term" value="F:glycosyltransferase activity"/>
    <property type="evidence" value="ECO:0007669"/>
    <property type="project" value="UniProtKB-KW"/>
</dbReference>
<reference evidence="11 12" key="1">
    <citation type="submission" date="2023-07" db="EMBL/GenBank/DDBJ databases">
        <title>Sequencing the genomes of 1000 actinobacteria strains.</title>
        <authorList>
            <person name="Klenk H.-P."/>
        </authorList>
    </citation>
    <scope>NUCLEOTIDE SEQUENCE [LARGE SCALE GENOMIC DNA]</scope>
    <source>
        <strain evidence="11 12">DSM 44710</strain>
    </source>
</reference>
<comment type="caution">
    <text evidence="11">The sequence shown here is derived from an EMBL/GenBank/DDBJ whole genome shotgun (WGS) entry which is preliminary data.</text>
</comment>
<keyword evidence="2" id="KW-1003">Cell membrane</keyword>
<evidence type="ECO:0000256" key="6">
    <source>
        <dbReference type="ARBA" id="ARBA00022989"/>
    </source>
</evidence>
<feature type="transmembrane region" description="Helical" evidence="9">
    <location>
        <begin position="192"/>
        <end position="215"/>
    </location>
</feature>
<keyword evidence="7 9" id="KW-0472">Membrane</keyword>
<evidence type="ECO:0000256" key="8">
    <source>
        <dbReference type="SAM" id="MobiDB-lite"/>
    </source>
</evidence>
<gene>
    <name evidence="11" type="ORF">J2S43_004037</name>
</gene>
<name>A0ABT9MVX0_9ACTN</name>
<keyword evidence="4 11" id="KW-0808">Transferase</keyword>
<evidence type="ECO:0000259" key="10">
    <source>
        <dbReference type="Pfam" id="PF13231"/>
    </source>
</evidence>
<evidence type="ECO:0000256" key="2">
    <source>
        <dbReference type="ARBA" id="ARBA00022475"/>
    </source>
</evidence>
<protein>
    <submittedName>
        <fullName evidence="11">Mannosyltransferase</fullName>
        <ecNumber evidence="11">2.4.1.-</ecNumber>
    </submittedName>
</protein>
<evidence type="ECO:0000256" key="9">
    <source>
        <dbReference type="SAM" id="Phobius"/>
    </source>
</evidence>
<feature type="compositionally biased region" description="Low complexity" evidence="8">
    <location>
        <begin position="322"/>
        <end position="331"/>
    </location>
</feature>
<dbReference type="Proteomes" id="UP001240984">
    <property type="component" value="Unassembled WGS sequence"/>
</dbReference>
<evidence type="ECO:0000256" key="4">
    <source>
        <dbReference type="ARBA" id="ARBA00022679"/>
    </source>
</evidence>
<dbReference type="EMBL" id="JAUSRA010000001">
    <property type="protein sequence ID" value="MDP9795525.1"/>
    <property type="molecule type" value="Genomic_DNA"/>
</dbReference>
<feature type="transmembrane region" description="Helical" evidence="9">
    <location>
        <begin position="102"/>
        <end position="119"/>
    </location>
</feature>
<feature type="transmembrane region" description="Helical" evidence="9">
    <location>
        <begin position="131"/>
        <end position="149"/>
    </location>
</feature>
<sequence>MRHARLLAPAVVPAVLLLVTALISITGPGFSWDEVATADIARRTPSEIWALMRHVDGVLGPYYLLMHAWTGLAGMSEAALRLPQVIAMALAAGLTGELGRRLFTPLTGLTAGLLLALMPNSFRYAAEARPYAFSVLFSALSLLLLHVALRRPVWWRWAVYGVSVLLLGLSHIVGASVLAAHAVIVFRRGRGLITAWALTASVTSLLLAPLVLLGTGQQAHQVSWIKPLSMAILRRSPAEIIGSASAAWLLIGLVLALAWRSRFVELCALCAAPMIALASYSLLIGPLWVPRYLLVVLPPLALLAAAIVCTAPAPPSAPPSATPTATPSATPLSRAGSPPRSGDRGSRCRAWPPVVVTLVVLFAVAWPEHRQQRGDLAKNGADYRALTRLIAARDRPGDAILYQDDNRALRAGVDFYYLGDPARPADVLLARSAGQAGRLTAVEHTDVPAHLAGVTRVWFVVSSTGPGDPLIHKPHAAPVLRTDFRRAGLFTVHGATVAFYQRIR</sequence>
<feature type="region of interest" description="Disordered" evidence="8">
    <location>
        <begin position="316"/>
        <end position="347"/>
    </location>
</feature>
<keyword evidence="6 9" id="KW-1133">Transmembrane helix</keyword>
<evidence type="ECO:0000256" key="3">
    <source>
        <dbReference type="ARBA" id="ARBA00022676"/>
    </source>
</evidence>
<feature type="transmembrane region" description="Helical" evidence="9">
    <location>
        <begin position="161"/>
        <end position="186"/>
    </location>
</feature>
<dbReference type="Pfam" id="PF13231">
    <property type="entry name" value="PMT_2"/>
    <property type="match status" value="1"/>
</dbReference>
<keyword evidence="5 9" id="KW-0812">Transmembrane</keyword>